<dbReference type="EMBL" id="ML996696">
    <property type="protein sequence ID" value="KAF2399801.1"/>
    <property type="molecule type" value="Genomic_DNA"/>
</dbReference>
<proteinExistence type="predicted"/>
<reference evidence="2" key="1">
    <citation type="journal article" date="2020" name="Stud. Mycol.">
        <title>101 Dothideomycetes genomes: a test case for predicting lifestyles and emergence of pathogens.</title>
        <authorList>
            <person name="Haridas S."/>
            <person name="Albert R."/>
            <person name="Binder M."/>
            <person name="Bloem J."/>
            <person name="Labutti K."/>
            <person name="Salamov A."/>
            <person name="Andreopoulos B."/>
            <person name="Baker S."/>
            <person name="Barry K."/>
            <person name="Bills G."/>
            <person name="Bluhm B."/>
            <person name="Cannon C."/>
            <person name="Castanera R."/>
            <person name="Culley D."/>
            <person name="Daum C."/>
            <person name="Ezra D."/>
            <person name="Gonzalez J."/>
            <person name="Henrissat B."/>
            <person name="Kuo A."/>
            <person name="Liang C."/>
            <person name="Lipzen A."/>
            <person name="Lutzoni F."/>
            <person name="Magnuson J."/>
            <person name="Mondo S."/>
            <person name="Nolan M."/>
            <person name="Ohm R."/>
            <person name="Pangilinan J."/>
            <person name="Park H.-J."/>
            <person name="Ramirez L."/>
            <person name="Alfaro M."/>
            <person name="Sun H."/>
            <person name="Tritt A."/>
            <person name="Yoshinaga Y."/>
            <person name="Zwiers L.-H."/>
            <person name="Turgeon B."/>
            <person name="Goodwin S."/>
            <person name="Spatafora J."/>
            <person name="Crous P."/>
            <person name="Grigoriev I."/>
        </authorList>
    </citation>
    <scope>NUCLEOTIDE SEQUENCE</scope>
    <source>
        <strain evidence="2">CBS 262.69</strain>
    </source>
</reference>
<sequence>MPMPLTHIRRRRYMYLCRLRRLLHPPHHRRNRHAARQRQRQGNQNHFHNRAPKPAAGRTTRVAQPRALRGPRPTHVRPVGRSAGLCAPRGGE</sequence>
<gene>
    <name evidence="2" type="ORF">EJ06DRAFT_530588</name>
</gene>
<feature type="compositionally biased region" description="Basic residues" evidence="1">
    <location>
        <begin position="24"/>
        <end position="39"/>
    </location>
</feature>
<evidence type="ECO:0000256" key="1">
    <source>
        <dbReference type="SAM" id="MobiDB-lite"/>
    </source>
</evidence>
<organism evidence="2 3">
    <name type="scientific">Trichodelitschia bisporula</name>
    <dbReference type="NCBI Taxonomy" id="703511"/>
    <lineage>
        <taxon>Eukaryota</taxon>
        <taxon>Fungi</taxon>
        <taxon>Dikarya</taxon>
        <taxon>Ascomycota</taxon>
        <taxon>Pezizomycotina</taxon>
        <taxon>Dothideomycetes</taxon>
        <taxon>Dothideomycetes incertae sedis</taxon>
        <taxon>Phaeotrichales</taxon>
        <taxon>Phaeotrichaceae</taxon>
        <taxon>Trichodelitschia</taxon>
    </lineage>
</organism>
<dbReference type="Proteomes" id="UP000799640">
    <property type="component" value="Unassembled WGS sequence"/>
</dbReference>
<evidence type="ECO:0000313" key="3">
    <source>
        <dbReference type="Proteomes" id="UP000799640"/>
    </source>
</evidence>
<name>A0A6G1HV62_9PEZI</name>
<feature type="region of interest" description="Disordered" evidence="1">
    <location>
        <begin position="24"/>
        <end position="92"/>
    </location>
</feature>
<evidence type="ECO:0000313" key="2">
    <source>
        <dbReference type="EMBL" id="KAF2399801.1"/>
    </source>
</evidence>
<keyword evidence="3" id="KW-1185">Reference proteome</keyword>
<dbReference type="AlphaFoldDB" id="A0A6G1HV62"/>
<accession>A0A6G1HV62</accession>
<protein>
    <submittedName>
        <fullName evidence="2">Uncharacterized protein</fullName>
    </submittedName>
</protein>